<keyword evidence="2" id="KW-1185">Reference proteome</keyword>
<accession>A0ABU0WSK6</accession>
<dbReference type="RefSeq" id="WP_306743900.1">
    <property type="nucleotide sequence ID" value="NZ_NSDM01000001.1"/>
</dbReference>
<evidence type="ECO:0000313" key="1">
    <source>
        <dbReference type="EMBL" id="MDQ2582823.1"/>
    </source>
</evidence>
<evidence type="ECO:0000313" key="2">
    <source>
        <dbReference type="Proteomes" id="UP001225605"/>
    </source>
</evidence>
<gene>
    <name evidence="1" type="ORF">CKY47_02245</name>
</gene>
<dbReference type="PROSITE" id="PS51257">
    <property type="entry name" value="PROKAR_LIPOPROTEIN"/>
    <property type="match status" value="1"/>
</dbReference>
<proteinExistence type="predicted"/>
<reference evidence="1 2" key="1">
    <citation type="submission" date="2017-06" db="EMBL/GenBank/DDBJ databases">
        <title>Cultured bacterium strain Saccharothrix yanglingensis Hhs.015.</title>
        <authorList>
            <person name="Xia Y."/>
        </authorList>
    </citation>
    <scope>NUCLEOTIDE SEQUENCE [LARGE SCALE GENOMIC DNA]</scope>
    <source>
        <strain evidence="1 2">Hhs.015</strain>
    </source>
</reference>
<dbReference type="EMBL" id="NSDM01000001">
    <property type="protein sequence ID" value="MDQ2582823.1"/>
    <property type="molecule type" value="Genomic_DNA"/>
</dbReference>
<comment type="caution">
    <text evidence="1">The sequence shown here is derived from an EMBL/GenBank/DDBJ whole genome shotgun (WGS) entry which is preliminary data.</text>
</comment>
<dbReference type="Proteomes" id="UP001225605">
    <property type="component" value="Unassembled WGS sequence"/>
</dbReference>
<sequence>MKALKACVAVLAVGSLLVGCGSEWEDDVRFKVARVTPETQVTPGTTTGPRLILEIDQEKPDSVTEISTESVAADQAPEGAAVGDVLVCKVRQWDDNSLDGVGLTTDVGPCRAA</sequence>
<protein>
    <recommendedName>
        <fullName evidence="3">DUF5666 domain-containing protein</fullName>
    </recommendedName>
</protein>
<evidence type="ECO:0008006" key="3">
    <source>
        <dbReference type="Google" id="ProtNLM"/>
    </source>
</evidence>
<name>A0ABU0WSK6_9PSEU</name>
<organism evidence="1 2">
    <name type="scientific">Saccharothrix yanglingensis</name>
    <dbReference type="NCBI Taxonomy" id="659496"/>
    <lineage>
        <taxon>Bacteria</taxon>
        <taxon>Bacillati</taxon>
        <taxon>Actinomycetota</taxon>
        <taxon>Actinomycetes</taxon>
        <taxon>Pseudonocardiales</taxon>
        <taxon>Pseudonocardiaceae</taxon>
        <taxon>Saccharothrix</taxon>
    </lineage>
</organism>